<evidence type="ECO:0008006" key="3">
    <source>
        <dbReference type="Google" id="ProtNLM"/>
    </source>
</evidence>
<keyword evidence="2" id="KW-1185">Reference proteome</keyword>
<evidence type="ECO:0000313" key="1">
    <source>
        <dbReference type="EMBL" id="MFB4194691.1"/>
    </source>
</evidence>
<gene>
    <name evidence="1" type="ORF">ACE11A_10045</name>
</gene>
<evidence type="ECO:0000313" key="2">
    <source>
        <dbReference type="Proteomes" id="UP001577267"/>
    </source>
</evidence>
<proteinExistence type="predicted"/>
<accession>A0ABV4ZKM9</accession>
<dbReference type="RefSeq" id="WP_375062680.1">
    <property type="nucleotide sequence ID" value="NZ_JBHGBT010000007.1"/>
</dbReference>
<organism evidence="1 2">
    <name type="scientific">Streptomyces carpaticus</name>
    <dbReference type="NCBI Taxonomy" id="285558"/>
    <lineage>
        <taxon>Bacteria</taxon>
        <taxon>Bacillati</taxon>
        <taxon>Actinomycetota</taxon>
        <taxon>Actinomycetes</taxon>
        <taxon>Kitasatosporales</taxon>
        <taxon>Streptomycetaceae</taxon>
        <taxon>Streptomyces</taxon>
    </lineage>
</organism>
<protein>
    <recommendedName>
        <fullName evidence="3">Secreted protein</fullName>
    </recommendedName>
</protein>
<name>A0ABV4ZKM9_9ACTN</name>
<dbReference type="EMBL" id="JBHGBT010000007">
    <property type="protein sequence ID" value="MFB4194691.1"/>
    <property type="molecule type" value="Genomic_DNA"/>
</dbReference>
<dbReference type="Proteomes" id="UP001577267">
    <property type="component" value="Unassembled WGS sequence"/>
</dbReference>
<reference evidence="1 2" key="1">
    <citation type="submission" date="2024-09" db="EMBL/GenBank/DDBJ databases">
        <title>Draft genome sequence of multifaceted antimicrobials producing Streptomyces sp. strain FH1.</title>
        <authorList>
            <person name="Hassan F."/>
            <person name="Ali H."/>
            <person name="Hassan N."/>
            <person name="Nawaz A."/>
        </authorList>
    </citation>
    <scope>NUCLEOTIDE SEQUENCE [LARGE SCALE GENOMIC DNA]</scope>
    <source>
        <strain evidence="1 2">FH1</strain>
    </source>
</reference>
<comment type="caution">
    <text evidence="1">The sequence shown here is derived from an EMBL/GenBank/DDBJ whole genome shotgun (WGS) entry which is preliminary data.</text>
</comment>
<sequence>MDSLWTSVVAVAGTLLGSLSTHLFQRRATRSQTLRQERLVSYSAFAATLEEYRHGQNTRWHQRSEPDYTAARDEAHRLRTSARQALHRVELLTDDPALTALARDAYRNTWSISAAVEPDEHRERDGASRQAIEAFVTAAARHVR</sequence>